<dbReference type="Proteomes" id="UP000799754">
    <property type="component" value="Unassembled WGS sequence"/>
</dbReference>
<evidence type="ECO:0000313" key="1">
    <source>
        <dbReference type="EMBL" id="KAF2622185.1"/>
    </source>
</evidence>
<accession>A0ACB6RJV0</accession>
<organism evidence="1 2">
    <name type="scientific">Macroventuria anomochaeta</name>
    <dbReference type="NCBI Taxonomy" id="301207"/>
    <lineage>
        <taxon>Eukaryota</taxon>
        <taxon>Fungi</taxon>
        <taxon>Dikarya</taxon>
        <taxon>Ascomycota</taxon>
        <taxon>Pezizomycotina</taxon>
        <taxon>Dothideomycetes</taxon>
        <taxon>Pleosporomycetidae</taxon>
        <taxon>Pleosporales</taxon>
        <taxon>Pleosporineae</taxon>
        <taxon>Didymellaceae</taxon>
        <taxon>Macroventuria</taxon>
    </lineage>
</organism>
<dbReference type="EMBL" id="MU006747">
    <property type="protein sequence ID" value="KAF2622185.1"/>
    <property type="molecule type" value="Genomic_DNA"/>
</dbReference>
<reference evidence="1" key="1">
    <citation type="journal article" date="2020" name="Stud. Mycol.">
        <title>101 Dothideomycetes genomes: a test case for predicting lifestyles and emergence of pathogens.</title>
        <authorList>
            <person name="Haridas S."/>
            <person name="Albert R."/>
            <person name="Binder M."/>
            <person name="Bloem J."/>
            <person name="Labutti K."/>
            <person name="Salamov A."/>
            <person name="Andreopoulos B."/>
            <person name="Baker S."/>
            <person name="Barry K."/>
            <person name="Bills G."/>
            <person name="Bluhm B."/>
            <person name="Cannon C."/>
            <person name="Castanera R."/>
            <person name="Culley D."/>
            <person name="Daum C."/>
            <person name="Ezra D."/>
            <person name="Gonzalez J."/>
            <person name="Henrissat B."/>
            <person name="Kuo A."/>
            <person name="Liang C."/>
            <person name="Lipzen A."/>
            <person name="Lutzoni F."/>
            <person name="Magnuson J."/>
            <person name="Mondo S."/>
            <person name="Nolan M."/>
            <person name="Ohm R."/>
            <person name="Pangilinan J."/>
            <person name="Park H.-J."/>
            <person name="Ramirez L."/>
            <person name="Alfaro M."/>
            <person name="Sun H."/>
            <person name="Tritt A."/>
            <person name="Yoshinaga Y."/>
            <person name="Zwiers L.-H."/>
            <person name="Turgeon B."/>
            <person name="Goodwin S."/>
            <person name="Spatafora J."/>
            <person name="Crous P."/>
            <person name="Grigoriev I."/>
        </authorList>
    </citation>
    <scope>NUCLEOTIDE SEQUENCE</scope>
    <source>
        <strain evidence="1">CBS 525.71</strain>
    </source>
</reference>
<comment type="caution">
    <text evidence="1">The sequence shown here is derived from an EMBL/GenBank/DDBJ whole genome shotgun (WGS) entry which is preliminary data.</text>
</comment>
<name>A0ACB6RJV0_9PLEO</name>
<gene>
    <name evidence="1" type="ORF">BU25DRAFT_403259</name>
</gene>
<keyword evidence="2" id="KW-1185">Reference proteome</keyword>
<proteinExistence type="predicted"/>
<protein>
    <submittedName>
        <fullName evidence="1">Uncharacterized protein</fullName>
    </submittedName>
</protein>
<sequence>MALSGGQCPSAAATSYLVHHVALPPKLPQADDFDAGHERCLLDTNLNALYALKPFVTSQHDSTVTHAIATIENLRRSQDPHGNVSEIQLRKLLEELASGQNKGSIPLEIKAQNAGVLISSDGDQVTFEFLELSPDNKSTMLNGRLVRSFPGHAASIPISKLQEEGLQNMLADTVAKMSTQAAPGFQPVARKAGRDHDEDRDTTHPGMVTDYLFNIVAALGKTTAVTRITKYTREEVLWDNCKMPWRRSPMWLLVRVTLQLLLTRRGPKSSIPDSLYKVFMVHLQSLILAHVQVYWNLFGSDYIYVLNAKMLRRLRKLEALSQLDCVLPSWMDYIRTCMVDAFGFMDKKWMAEAQNTRANLQAANLKSLRPEDALDMHLPELDTFLASVHGRKATAACSDFKPGLSYPTFAKSNLPEGFSKADEYRNFRLAAVESWVQDFLQSWSESHRSDQTTCGQLYNLMKNYHSSASVAYQGLPSSMSVMYLTILEIWVACDKSACSLFALLSTYDPEVRLVELQCLTLPLRSQMQRLRAVELYWPLSPYQPIAKATVFELKIPGSFSAWRDASTFVIISVLGCKSSNAEKPQHSYILSGHRDLSHMLDSQYHLRRIVPLSSIKPHSVTHRNSKKVVPHLKEDDVCLQNGLRYQYFDTTTGAWTAAQTPSGDLPQKCMYQMPARSKALEHYLHKPPSAPDGVQPNEVIASLSDCPPHLSIEEYKAFGALPLGRNIFYSNILMQLAIPTLDFSKVETQCLMSQTVTQVGLPNGDVERTSHRILTDSTFGSTLIAHLEIAAQRVEENWESWRAMATFVQLACRVTNLTKSTEVRQRCLQFLHKARRISITWLHRLKARAASSTNDEQRTELFSRATEIALLGTTTFDVEDEFVNVVLQQQDAVSSLLQCSIAVQENKDLISGTEGLQNSALQTWRSLMYRVFSKLRKVILCDCTGLNQAVLECWTAFQPATNATWRILDDPHHHWLHIASGKLPVHINLLTGELLVNGLPLTRLPSEFLAHPMYKLLFSASTLEVVPTDEPGMRFSAKTTYHDHELHFGMAAADMLVVAIGKDKNGDHQLQSRQYRGMILDNDQRIGTLIGLTSKLVLRRAQSANDRLVLIPEGAVRYHKTLSHHSSVTIGRQERSTVHAYQLDPTLGRVLDNGAMQSKLMLCYLHALTSHWLPDPLTRYTGTEAALTILRSSAVRSFDALSLENAMLLNKLATLSPQRKFYPSHERVMQRIEWDPNLSFQSQHGDFQVLVREIFDHEKKMSLFHSKNIFEALSRSDTAWISAINSDLHERASIRSSTFQVAGFGAEYFKTNVDRAYDARDRQANSERGRRAFLAVSMFVRDQALLDESISNLRVYQNHFYNTEVKGFVSAHDPPVLRYDSKWLGPPSPLMQELWCTLHHSLATKSTISNKFDVLIWLSTMAYATKADMNVIRALVAFYRMPQLASTQIPTKPLFRLSHGSTFNIFEVQHAAERAARSYESSSEAQLCKQGSESDDQHLRRIESLFENQKGEAVQTFVAALQTQWPREHPNTPFSSHMNKYLDTAPAMDTIRALFQSWYDNRAFEQYIRTISSVIERLPAASIATPRFDVPAPSKKTELGPDGRYCHPATIFTSRPPNIACGSSNTDDSSLLIAPQEPKLTAVPKSLVSTETEVKDRLDDFCQTLSACAKTTCEQNYVDSLRTRLLRQYLSACEEYFTTFGRRLEGVLEIGSTHSSGIASSIKLSPRLSPSFWLSQLNHDHYNSLSAEWRAVMVEFGLAITNLHRAQRLVALLDKPVELNEELQHVSHTNWNPSKFPETLLLEAESGILVRKVQATIAAEMMEPLDAQNTVMQLNMGEGKSSTIVPIVAAALADRKKLVRVVVAKPQSKQMLQMLVAKLGGLLNRRIYHMPFSRDLQLKEADVRAIREMYQDCMAHRGVLLIQPEHILSFKLMGIECLLTDKPGVARLLLDTGRWFDDVSRDIVDESDENFSVKFELIYTMGSQRSIGFAPDRWILIQEVMGLIPRLAAQVKAMLPLSIEVQHEANGRYPRVRILRDDGAKALLALLTEHIIKNGLTGLPICNQREGTREAIMQYISTADLIAKQIHAVEQSRFWTVATKEPLLLMRGLIAGGVLRFSLTQKRWRVNYGLDPTRIPSTQLAVPYKAKDSPSPRSEFSHPDVVILLTLLSYYYGGLQDDDLFDSFVHLLKSDQATIHYDEWVRTAAPELPAAFRQLSGVSIKDRVMCIQQIFPHLRYSRAAINYYLTFIVFPKAMKEFPSKLSASGWDLGAVKKHPTTGFSGTNDTLHVLPLAVKHLDLPSQSHTNALVLGYLLQRETSVEKLPARSAGTDAEHLLIFINNLKPEVRVVLDVGAQILEMNNTQVAQCWLSMRKDDRTEAVVFFKDEELSVLDVSGRIESFQTSPLAKQLDRCLIYLDEAHTRGTDLKLPRNNRAAVTLGANLTKDRLVQACMRLRKLGKGQSVVFMATQEICTKIYERTKQDPDKPITVINVLCWSIGETWLDLSRSMPLWAVQGHRYETHKHLLNGASTTLSQAQAFLEDEAQSIEDRYAPVTKSTGQSILRDLTNPSIKQIHSRCVEFQAVDFNSAMLHEEQERELSPEIEEERQIERPPKMIAEKHRLHPDLAHLARSGEFPSASSAFEPAFQALKSTSAAEHYDLTQFPKHLLVTKDFMRTVKIPAVSSFVSDSYQRPVQWILSVVDQAHSNVFKHLIVLSPFEANQLLSTIAKHKKVTLHLYAPRFNASFAPLDKLKLLNIGRNFDEGRVPQSLTVQLNLFAGSLYLRSFAEYEAVCDFLGLLRGTAGPDQQVFADGFIDPPSGEWGLKTSPVQFLRALLMKIRKEGEGVEKTHMGRLLGGIRLEECDFETEVPQNQGKT</sequence>
<evidence type="ECO:0000313" key="2">
    <source>
        <dbReference type="Proteomes" id="UP000799754"/>
    </source>
</evidence>